<dbReference type="GO" id="GO:0015297">
    <property type="term" value="F:antiporter activity"/>
    <property type="evidence" value="ECO:0007669"/>
    <property type="project" value="InterPro"/>
</dbReference>
<dbReference type="Proteomes" id="UP000606720">
    <property type="component" value="Unassembled WGS sequence"/>
</dbReference>
<protein>
    <recommendedName>
        <fullName evidence="3">Multidrug export protein MepA</fullName>
    </recommendedName>
</protein>
<sequence length="448" mass="48163">MQQNDDQYEKMIKTPIPKLILTLAVPTIIGMLITSAYNMADAYFVSKLGTSASGAIGIVFSLMAIIQALGFTVGMGSGSTISRLLGKKENDKAQEMASSALAVSFILGIILSVTGLLMLEKMMMLLGATKSILPYAVEYAKYILYAAPVMMASFVLNNLLRAEGKTKLAMTGIGIGGILNIALDPLLIFGFGMDIGGAAVATLISQVIGFIVLLSFFRKKTILRFSIRKISKKFTIYKEFIGNGMPSLFRQGLASVASVALNRVAAAQSDAAVAAMSIVGKIFMMVFCVLIGFGQGYQPAAGYNYGAKEYGRVKKAYRFMLWAGTGVMTVLGILLYAAAPWLLEQFVSDDPKVMGIGVRALRMQCAVMPFMPLGVACNMTFQAVGRSAMASFLAACRQGVFFLPLIWVLPKFYGIVGMEIAQPAADAATFLVCLPVIRHFLKGLKTEK</sequence>
<dbReference type="InterPro" id="IPR048279">
    <property type="entry name" value="MdtK-like"/>
</dbReference>
<name>A0A923LPS8_9FIRM</name>
<keyword evidence="5" id="KW-1003">Cell membrane</keyword>
<dbReference type="PANTHER" id="PTHR43823:SF3">
    <property type="entry name" value="MULTIDRUG EXPORT PROTEIN MEPA"/>
    <property type="match status" value="1"/>
</dbReference>
<keyword evidence="7 10" id="KW-1133">Transmembrane helix</keyword>
<dbReference type="InterPro" id="IPR002528">
    <property type="entry name" value="MATE_fam"/>
</dbReference>
<dbReference type="GO" id="GO:0042910">
    <property type="term" value="F:xenobiotic transmembrane transporter activity"/>
    <property type="evidence" value="ECO:0007669"/>
    <property type="project" value="InterPro"/>
</dbReference>
<evidence type="ECO:0000313" key="11">
    <source>
        <dbReference type="EMBL" id="MBC5714797.1"/>
    </source>
</evidence>
<evidence type="ECO:0000256" key="5">
    <source>
        <dbReference type="ARBA" id="ARBA00022475"/>
    </source>
</evidence>
<feature type="transmembrane region" description="Helical" evidence="10">
    <location>
        <begin position="271"/>
        <end position="293"/>
    </location>
</feature>
<accession>A0A923LPS8</accession>
<gene>
    <name evidence="11" type="ORF">H8S17_11400</name>
</gene>
<feature type="transmembrane region" description="Helical" evidence="10">
    <location>
        <begin position="96"/>
        <end position="119"/>
    </location>
</feature>
<dbReference type="CDD" id="cd13143">
    <property type="entry name" value="MATE_MepA_like"/>
    <property type="match status" value="1"/>
</dbReference>
<keyword evidence="4" id="KW-0813">Transport</keyword>
<dbReference type="PANTHER" id="PTHR43823">
    <property type="entry name" value="SPORULATION PROTEIN YKVU"/>
    <property type="match status" value="1"/>
</dbReference>
<reference evidence="11" key="1">
    <citation type="submission" date="2020-08" db="EMBL/GenBank/DDBJ databases">
        <title>Genome public.</title>
        <authorList>
            <person name="Liu C."/>
            <person name="Sun Q."/>
        </authorList>
    </citation>
    <scope>NUCLEOTIDE SEQUENCE</scope>
    <source>
        <strain evidence="11">BX1005</strain>
    </source>
</reference>
<evidence type="ECO:0000256" key="2">
    <source>
        <dbReference type="ARBA" id="ARBA00008417"/>
    </source>
</evidence>
<keyword evidence="9" id="KW-0046">Antibiotic resistance</keyword>
<keyword evidence="12" id="KW-1185">Reference proteome</keyword>
<proteinExistence type="inferred from homology"/>
<evidence type="ECO:0000256" key="7">
    <source>
        <dbReference type="ARBA" id="ARBA00022989"/>
    </source>
</evidence>
<dbReference type="AlphaFoldDB" id="A0A923LPS8"/>
<dbReference type="PIRSF" id="PIRSF006603">
    <property type="entry name" value="DinF"/>
    <property type="match status" value="1"/>
</dbReference>
<feature type="transmembrane region" description="Helical" evidence="10">
    <location>
        <begin position="361"/>
        <end position="381"/>
    </location>
</feature>
<dbReference type="RefSeq" id="WP_186867407.1">
    <property type="nucleotide sequence ID" value="NZ_JACOPH010000010.1"/>
</dbReference>
<dbReference type="GO" id="GO:0046677">
    <property type="term" value="P:response to antibiotic"/>
    <property type="evidence" value="ECO:0007669"/>
    <property type="project" value="UniProtKB-KW"/>
</dbReference>
<dbReference type="Pfam" id="PF01554">
    <property type="entry name" value="MatE"/>
    <property type="match status" value="2"/>
</dbReference>
<evidence type="ECO:0000256" key="8">
    <source>
        <dbReference type="ARBA" id="ARBA00023136"/>
    </source>
</evidence>
<feature type="transmembrane region" description="Helical" evidence="10">
    <location>
        <begin position="168"/>
        <end position="189"/>
    </location>
</feature>
<evidence type="ECO:0000256" key="1">
    <source>
        <dbReference type="ARBA" id="ARBA00004651"/>
    </source>
</evidence>
<evidence type="ECO:0000313" key="12">
    <source>
        <dbReference type="Proteomes" id="UP000606720"/>
    </source>
</evidence>
<dbReference type="GO" id="GO:0005886">
    <property type="term" value="C:plasma membrane"/>
    <property type="evidence" value="ECO:0007669"/>
    <property type="project" value="UniProtKB-SubCell"/>
</dbReference>
<evidence type="ECO:0000256" key="10">
    <source>
        <dbReference type="SAM" id="Phobius"/>
    </source>
</evidence>
<evidence type="ECO:0000256" key="4">
    <source>
        <dbReference type="ARBA" id="ARBA00022448"/>
    </source>
</evidence>
<feature type="transmembrane region" description="Helical" evidence="10">
    <location>
        <begin position="20"/>
        <end position="40"/>
    </location>
</feature>
<organism evidence="11 12">
    <name type="scientific">Roseburia zhanii</name>
    <dbReference type="NCBI Taxonomy" id="2763064"/>
    <lineage>
        <taxon>Bacteria</taxon>
        <taxon>Bacillati</taxon>
        <taxon>Bacillota</taxon>
        <taxon>Clostridia</taxon>
        <taxon>Lachnospirales</taxon>
        <taxon>Lachnospiraceae</taxon>
        <taxon>Roseburia</taxon>
    </lineage>
</organism>
<dbReference type="EMBL" id="JACOPH010000010">
    <property type="protein sequence ID" value="MBC5714797.1"/>
    <property type="molecule type" value="Genomic_DNA"/>
</dbReference>
<evidence type="ECO:0000256" key="3">
    <source>
        <dbReference type="ARBA" id="ARBA00022106"/>
    </source>
</evidence>
<feature type="transmembrane region" description="Helical" evidence="10">
    <location>
        <begin position="139"/>
        <end position="156"/>
    </location>
</feature>
<evidence type="ECO:0000256" key="6">
    <source>
        <dbReference type="ARBA" id="ARBA00022692"/>
    </source>
</evidence>
<comment type="caution">
    <text evidence="11">The sequence shown here is derived from an EMBL/GenBank/DDBJ whole genome shotgun (WGS) entry which is preliminary data.</text>
</comment>
<keyword evidence="6 10" id="KW-0812">Transmembrane</keyword>
<comment type="subcellular location">
    <subcellularLocation>
        <location evidence="1">Cell membrane</location>
        <topology evidence="1">Multi-pass membrane protein</topology>
    </subcellularLocation>
</comment>
<feature type="transmembrane region" description="Helical" evidence="10">
    <location>
        <begin position="248"/>
        <end position="265"/>
    </location>
</feature>
<dbReference type="InterPro" id="IPR045070">
    <property type="entry name" value="MATE_MepA-like"/>
</dbReference>
<comment type="similarity">
    <text evidence="2">Belongs to the multi antimicrobial extrusion (MATE) (TC 2.A.66.1) family. MepA subfamily.</text>
</comment>
<feature type="transmembrane region" description="Helical" evidence="10">
    <location>
        <begin position="319"/>
        <end position="341"/>
    </location>
</feature>
<keyword evidence="8 10" id="KW-0472">Membrane</keyword>
<dbReference type="NCBIfam" id="TIGR00797">
    <property type="entry name" value="matE"/>
    <property type="match status" value="1"/>
</dbReference>
<feature type="transmembrane region" description="Helical" evidence="10">
    <location>
        <begin position="195"/>
        <end position="217"/>
    </location>
</feature>
<dbReference type="InterPro" id="IPR051327">
    <property type="entry name" value="MATE_MepA_subfamily"/>
</dbReference>
<feature type="transmembrane region" description="Helical" evidence="10">
    <location>
        <begin position="52"/>
        <end position="75"/>
    </location>
</feature>
<evidence type="ECO:0000256" key="9">
    <source>
        <dbReference type="ARBA" id="ARBA00023251"/>
    </source>
</evidence>